<name>L1L2Y7_9ACTN</name>
<evidence type="ECO:0000313" key="2">
    <source>
        <dbReference type="EMBL" id="EKX67065.1"/>
    </source>
</evidence>
<protein>
    <submittedName>
        <fullName evidence="2">Uncharacterized protein</fullName>
    </submittedName>
</protein>
<feature type="compositionally biased region" description="Gly residues" evidence="1">
    <location>
        <begin position="1"/>
        <end position="10"/>
    </location>
</feature>
<comment type="caution">
    <text evidence="2">The sequence shown here is derived from an EMBL/GenBank/DDBJ whole genome shotgun (WGS) entry which is preliminary data.</text>
</comment>
<reference evidence="2 3" key="1">
    <citation type="submission" date="2012-11" db="EMBL/GenBank/DDBJ databases">
        <authorList>
            <person name="Huguet-Tapia J.C."/>
            <person name="Durkin A.S."/>
            <person name="Pettis G.S."/>
            <person name="Badger J.H."/>
        </authorList>
    </citation>
    <scope>NUCLEOTIDE SEQUENCE [LARGE SCALE GENOMIC DNA]</scope>
    <source>
        <strain evidence="2 3">91-03</strain>
    </source>
</reference>
<organism evidence="2 3">
    <name type="scientific">Streptomyces ipomoeae 91-03</name>
    <dbReference type="NCBI Taxonomy" id="698759"/>
    <lineage>
        <taxon>Bacteria</taxon>
        <taxon>Bacillati</taxon>
        <taxon>Actinomycetota</taxon>
        <taxon>Actinomycetes</taxon>
        <taxon>Kitasatosporales</taxon>
        <taxon>Streptomycetaceae</taxon>
        <taxon>Streptomyces</taxon>
    </lineage>
</organism>
<evidence type="ECO:0000256" key="1">
    <source>
        <dbReference type="SAM" id="MobiDB-lite"/>
    </source>
</evidence>
<evidence type="ECO:0000313" key="3">
    <source>
        <dbReference type="Proteomes" id="UP000010411"/>
    </source>
</evidence>
<keyword evidence="3" id="KW-1185">Reference proteome</keyword>
<proteinExistence type="predicted"/>
<dbReference type="Proteomes" id="UP000010411">
    <property type="component" value="Unassembled WGS sequence"/>
</dbReference>
<accession>L1L2Y7</accession>
<gene>
    <name evidence="2" type="ORF">STRIP9103_03853</name>
</gene>
<sequence>MPGHHGGALGRSGRSARDGRRHTLLGDSGFSEPGSGAVGG</sequence>
<feature type="non-terminal residue" evidence="2">
    <location>
        <position position="40"/>
    </location>
</feature>
<dbReference type="AlphaFoldDB" id="L1L2Y7"/>
<feature type="region of interest" description="Disordered" evidence="1">
    <location>
        <begin position="1"/>
        <end position="40"/>
    </location>
</feature>
<dbReference type="EMBL" id="AEJC01000174">
    <property type="protein sequence ID" value="EKX67065.1"/>
    <property type="molecule type" value="Genomic_DNA"/>
</dbReference>